<dbReference type="SUPFAM" id="SSF63380">
    <property type="entry name" value="Riboflavin synthase domain-like"/>
    <property type="match status" value="1"/>
</dbReference>
<keyword evidence="5" id="KW-0274">FAD</keyword>
<evidence type="ECO:0000259" key="9">
    <source>
        <dbReference type="PROSITE" id="PS51384"/>
    </source>
</evidence>
<gene>
    <name evidence="10" type="ORF">AAE02nite_24490</name>
</gene>
<proteinExistence type="predicted"/>
<dbReference type="InterPro" id="IPR039261">
    <property type="entry name" value="FNR_nucleotide-bd"/>
</dbReference>
<dbReference type="AlphaFoldDB" id="A0A512AYI3"/>
<protein>
    <recommendedName>
        <fullName evidence="9">FAD-binding FR-type domain-containing protein</fullName>
    </recommendedName>
</protein>
<evidence type="ECO:0000313" key="11">
    <source>
        <dbReference type="Proteomes" id="UP000321532"/>
    </source>
</evidence>
<keyword evidence="2" id="KW-0285">Flavoprotein</keyword>
<dbReference type="RefSeq" id="WP_146898047.1">
    <property type="nucleotide sequence ID" value="NZ_BJYS01000017.1"/>
</dbReference>
<keyword evidence="8" id="KW-0411">Iron-sulfur</keyword>
<dbReference type="Gene3D" id="3.40.50.80">
    <property type="entry name" value="Nucleotide-binding domain of ferredoxin-NADP reductase (FNR) module"/>
    <property type="match status" value="1"/>
</dbReference>
<keyword evidence="3" id="KW-0001">2Fe-2S</keyword>
<dbReference type="OrthoDB" id="9801223at2"/>
<dbReference type="CDD" id="cd06196">
    <property type="entry name" value="FNR_like_1"/>
    <property type="match status" value="1"/>
</dbReference>
<dbReference type="SUPFAM" id="SSF52343">
    <property type="entry name" value="Ferredoxin reductase-like, C-terminal NADP-linked domain"/>
    <property type="match status" value="1"/>
</dbReference>
<keyword evidence="6" id="KW-0560">Oxidoreductase</keyword>
<dbReference type="Pfam" id="PF00175">
    <property type="entry name" value="NAD_binding_1"/>
    <property type="match status" value="1"/>
</dbReference>
<accession>A0A512AYI3</accession>
<keyword evidence="7" id="KW-0408">Iron</keyword>
<dbReference type="PANTHER" id="PTHR47354:SF8">
    <property type="entry name" value="1,2-PHENYLACETYL-COA EPOXIDASE, SUBUNIT E"/>
    <property type="match status" value="1"/>
</dbReference>
<dbReference type="EMBL" id="BJYS01000017">
    <property type="protein sequence ID" value="GEO04785.1"/>
    <property type="molecule type" value="Genomic_DNA"/>
</dbReference>
<evidence type="ECO:0000313" key="10">
    <source>
        <dbReference type="EMBL" id="GEO04785.1"/>
    </source>
</evidence>
<reference evidence="10 11" key="1">
    <citation type="submission" date="2019-07" db="EMBL/GenBank/DDBJ databases">
        <title>Whole genome shotgun sequence of Adhaeribacter aerolatus NBRC 106133.</title>
        <authorList>
            <person name="Hosoyama A."/>
            <person name="Uohara A."/>
            <person name="Ohji S."/>
            <person name="Ichikawa N."/>
        </authorList>
    </citation>
    <scope>NUCLEOTIDE SEQUENCE [LARGE SCALE GENOMIC DNA]</scope>
    <source>
        <strain evidence="10 11">NBRC 106133</strain>
    </source>
</reference>
<dbReference type="InterPro" id="IPR008333">
    <property type="entry name" value="Cbr1-like_FAD-bd_dom"/>
</dbReference>
<evidence type="ECO:0000256" key="8">
    <source>
        <dbReference type="ARBA" id="ARBA00023014"/>
    </source>
</evidence>
<dbReference type="GO" id="GO:0050660">
    <property type="term" value="F:flavin adenine dinucleotide binding"/>
    <property type="evidence" value="ECO:0007669"/>
    <property type="project" value="TreeGrafter"/>
</dbReference>
<dbReference type="InterPro" id="IPR001433">
    <property type="entry name" value="OxRdtase_FAD/NAD-bd"/>
</dbReference>
<evidence type="ECO:0000256" key="7">
    <source>
        <dbReference type="ARBA" id="ARBA00023004"/>
    </source>
</evidence>
<dbReference type="InterPro" id="IPR017927">
    <property type="entry name" value="FAD-bd_FR_type"/>
</dbReference>
<dbReference type="PRINTS" id="PR00410">
    <property type="entry name" value="PHEHYDRXLASE"/>
</dbReference>
<evidence type="ECO:0000256" key="5">
    <source>
        <dbReference type="ARBA" id="ARBA00022827"/>
    </source>
</evidence>
<dbReference type="InterPro" id="IPR050415">
    <property type="entry name" value="MRET"/>
</dbReference>
<keyword evidence="11" id="KW-1185">Reference proteome</keyword>
<evidence type="ECO:0000256" key="6">
    <source>
        <dbReference type="ARBA" id="ARBA00023002"/>
    </source>
</evidence>
<evidence type="ECO:0000256" key="3">
    <source>
        <dbReference type="ARBA" id="ARBA00022714"/>
    </source>
</evidence>
<dbReference type="InterPro" id="IPR017938">
    <property type="entry name" value="Riboflavin_synthase-like_b-brl"/>
</dbReference>
<name>A0A512AYI3_9BACT</name>
<sequence length="221" mass="24800">MENKVKIKAIENLTHNVKRFQFEKPANYTFIPGQATDVAINKKGWEAEKRPFSFTSLATSPDLEFTIKIYRDHAGVTNELDSLVVGDELIIEDVWGAIAYHGPGYFIAGGAGITPFIAILRQLQKEQKLAGNKLFFSNKTEQDIILRQELTAMLGANAIYTITGEPSNRYHHGHIDEPFLKTNVEDFKRHFYVCGPPPMVEGLQHILARLGASPEAVVFEK</sequence>
<dbReference type="GO" id="GO:0016491">
    <property type="term" value="F:oxidoreductase activity"/>
    <property type="evidence" value="ECO:0007669"/>
    <property type="project" value="UniProtKB-KW"/>
</dbReference>
<comment type="cofactor">
    <cofactor evidence="1">
        <name>FAD</name>
        <dbReference type="ChEBI" id="CHEBI:57692"/>
    </cofactor>
</comment>
<dbReference type="Gene3D" id="2.40.30.10">
    <property type="entry name" value="Translation factors"/>
    <property type="match status" value="1"/>
</dbReference>
<evidence type="ECO:0000256" key="1">
    <source>
        <dbReference type="ARBA" id="ARBA00001974"/>
    </source>
</evidence>
<dbReference type="Pfam" id="PF00970">
    <property type="entry name" value="FAD_binding_6"/>
    <property type="match status" value="1"/>
</dbReference>
<evidence type="ECO:0000256" key="4">
    <source>
        <dbReference type="ARBA" id="ARBA00022723"/>
    </source>
</evidence>
<dbReference type="PROSITE" id="PS51384">
    <property type="entry name" value="FAD_FR"/>
    <property type="match status" value="1"/>
</dbReference>
<comment type="caution">
    <text evidence="10">The sequence shown here is derived from an EMBL/GenBank/DDBJ whole genome shotgun (WGS) entry which is preliminary data.</text>
</comment>
<dbReference type="PANTHER" id="PTHR47354">
    <property type="entry name" value="NADH OXIDOREDUCTASE HCR"/>
    <property type="match status" value="1"/>
</dbReference>
<organism evidence="10 11">
    <name type="scientific">Adhaeribacter aerolatus</name>
    <dbReference type="NCBI Taxonomy" id="670289"/>
    <lineage>
        <taxon>Bacteria</taxon>
        <taxon>Pseudomonadati</taxon>
        <taxon>Bacteroidota</taxon>
        <taxon>Cytophagia</taxon>
        <taxon>Cytophagales</taxon>
        <taxon>Hymenobacteraceae</taxon>
        <taxon>Adhaeribacter</taxon>
    </lineage>
</organism>
<evidence type="ECO:0000256" key="2">
    <source>
        <dbReference type="ARBA" id="ARBA00022630"/>
    </source>
</evidence>
<feature type="domain" description="FAD-binding FR-type" evidence="9">
    <location>
        <begin position="1"/>
        <end position="101"/>
    </location>
</feature>
<dbReference type="GO" id="GO:0046872">
    <property type="term" value="F:metal ion binding"/>
    <property type="evidence" value="ECO:0007669"/>
    <property type="project" value="UniProtKB-KW"/>
</dbReference>
<dbReference type="GO" id="GO:0051537">
    <property type="term" value="F:2 iron, 2 sulfur cluster binding"/>
    <property type="evidence" value="ECO:0007669"/>
    <property type="project" value="UniProtKB-KW"/>
</dbReference>
<dbReference type="Proteomes" id="UP000321532">
    <property type="component" value="Unassembled WGS sequence"/>
</dbReference>
<keyword evidence="4" id="KW-0479">Metal-binding</keyword>